<evidence type="ECO:0000259" key="7">
    <source>
        <dbReference type="SMART" id="SM00829"/>
    </source>
</evidence>
<dbReference type="SMART" id="SM00829">
    <property type="entry name" value="PKS_ER"/>
    <property type="match status" value="1"/>
</dbReference>
<dbReference type="SUPFAM" id="SSF50129">
    <property type="entry name" value="GroES-like"/>
    <property type="match status" value="1"/>
</dbReference>
<organism evidence="8 9">
    <name type="scientific">Elysia crispata</name>
    <name type="common">lettuce slug</name>
    <dbReference type="NCBI Taxonomy" id="231223"/>
    <lineage>
        <taxon>Eukaryota</taxon>
        <taxon>Metazoa</taxon>
        <taxon>Spiralia</taxon>
        <taxon>Lophotrochozoa</taxon>
        <taxon>Mollusca</taxon>
        <taxon>Gastropoda</taxon>
        <taxon>Heterobranchia</taxon>
        <taxon>Euthyneura</taxon>
        <taxon>Panpulmonata</taxon>
        <taxon>Sacoglossa</taxon>
        <taxon>Placobranchoidea</taxon>
        <taxon>Plakobranchidae</taxon>
        <taxon>Elysia</taxon>
    </lineage>
</organism>
<gene>
    <name evidence="8" type="ORF">RRG08_011534</name>
</gene>
<dbReference type="EMBL" id="JAWDGP010001431">
    <property type="protein sequence ID" value="KAK3791741.1"/>
    <property type="molecule type" value="Genomic_DNA"/>
</dbReference>
<keyword evidence="3" id="KW-0963">Cytoplasm</keyword>
<evidence type="ECO:0000256" key="4">
    <source>
        <dbReference type="ARBA" id="ARBA00022857"/>
    </source>
</evidence>
<dbReference type="FunFam" id="3.40.50.720:FF:000244">
    <property type="entry name" value="quinone oxidoreductase"/>
    <property type="match status" value="1"/>
</dbReference>
<dbReference type="InterPro" id="IPR011032">
    <property type="entry name" value="GroES-like_sf"/>
</dbReference>
<dbReference type="InterPro" id="IPR020843">
    <property type="entry name" value="ER"/>
</dbReference>
<evidence type="ECO:0000256" key="6">
    <source>
        <dbReference type="ARBA" id="ARBA00022990"/>
    </source>
</evidence>
<dbReference type="InterPro" id="IPR013149">
    <property type="entry name" value="ADH-like_C"/>
</dbReference>
<dbReference type="GO" id="GO:0005829">
    <property type="term" value="C:cytosol"/>
    <property type="evidence" value="ECO:0007669"/>
    <property type="project" value="TreeGrafter"/>
</dbReference>
<dbReference type="SUPFAM" id="SSF51735">
    <property type="entry name" value="NAD(P)-binding Rossmann-fold domains"/>
    <property type="match status" value="1"/>
</dbReference>
<dbReference type="InterPro" id="IPR051603">
    <property type="entry name" value="Zinc-ADH_QOR/CCCR"/>
</dbReference>
<reference evidence="8" key="1">
    <citation type="journal article" date="2023" name="G3 (Bethesda)">
        <title>A reference genome for the long-term kleptoplast-retaining sea slug Elysia crispata morphotype clarki.</title>
        <authorList>
            <person name="Eastman K.E."/>
            <person name="Pendleton A.L."/>
            <person name="Shaikh M.A."/>
            <person name="Suttiyut T."/>
            <person name="Ogas R."/>
            <person name="Tomko P."/>
            <person name="Gavelis G."/>
            <person name="Widhalm J.R."/>
            <person name="Wisecaver J.H."/>
        </authorList>
    </citation>
    <scope>NUCLEOTIDE SEQUENCE</scope>
    <source>
        <strain evidence="8">ECLA1</strain>
    </source>
</reference>
<comment type="similarity">
    <text evidence="2">Belongs to the zinc-containing alcohol dehydrogenase family. Quinone oxidoreductase subfamily.</text>
</comment>
<keyword evidence="9" id="KW-1185">Reference proteome</keyword>
<dbReference type="PANTHER" id="PTHR44154:SF1">
    <property type="entry name" value="QUINONE OXIDOREDUCTASE"/>
    <property type="match status" value="1"/>
</dbReference>
<evidence type="ECO:0000313" key="9">
    <source>
        <dbReference type="Proteomes" id="UP001283361"/>
    </source>
</evidence>
<proteinExistence type="inferred from homology"/>
<evidence type="ECO:0000256" key="3">
    <source>
        <dbReference type="ARBA" id="ARBA00022490"/>
    </source>
</evidence>
<protein>
    <recommendedName>
        <fullName evidence="7">Enoyl reductase (ER) domain-containing protein</fullName>
    </recommendedName>
</protein>
<dbReference type="Pfam" id="PF08240">
    <property type="entry name" value="ADH_N"/>
    <property type="match status" value="1"/>
</dbReference>
<dbReference type="GO" id="GO:0003730">
    <property type="term" value="F:mRNA 3'-UTR binding"/>
    <property type="evidence" value="ECO:0007669"/>
    <property type="project" value="TreeGrafter"/>
</dbReference>
<dbReference type="GO" id="GO:0003960">
    <property type="term" value="F:quinone reductase (NADPH) activity"/>
    <property type="evidence" value="ECO:0007669"/>
    <property type="project" value="TreeGrafter"/>
</dbReference>
<comment type="subcellular location">
    <subcellularLocation>
        <location evidence="1">Cytoplasm</location>
    </subcellularLocation>
</comment>
<dbReference type="Gene3D" id="3.90.180.10">
    <property type="entry name" value="Medium-chain alcohol dehydrogenases, catalytic domain"/>
    <property type="match status" value="1"/>
</dbReference>
<dbReference type="Proteomes" id="UP001283361">
    <property type="component" value="Unassembled WGS sequence"/>
</dbReference>
<keyword evidence="4" id="KW-0521">NADP</keyword>
<evidence type="ECO:0000256" key="1">
    <source>
        <dbReference type="ARBA" id="ARBA00004496"/>
    </source>
</evidence>
<comment type="caution">
    <text evidence="8">The sequence shown here is derived from an EMBL/GenBank/DDBJ whole genome shotgun (WGS) entry which is preliminary data.</text>
</comment>
<name>A0AAE1AR20_9GAST</name>
<evidence type="ECO:0000256" key="5">
    <source>
        <dbReference type="ARBA" id="ARBA00022884"/>
    </source>
</evidence>
<dbReference type="GO" id="GO:0070402">
    <property type="term" value="F:NADPH binding"/>
    <property type="evidence" value="ECO:0007669"/>
    <property type="project" value="TreeGrafter"/>
</dbReference>
<dbReference type="CDD" id="cd08253">
    <property type="entry name" value="zeta_crystallin"/>
    <property type="match status" value="1"/>
</dbReference>
<dbReference type="PANTHER" id="PTHR44154">
    <property type="entry name" value="QUINONE OXIDOREDUCTASE"/>
    <property type="match status" value="1"/>
</dbReference>
<dbReference type="InterPro" id="IPR013154">
    <property type="entry name" value="ADH-like_N"/>
</dbReference>
<sequence length="341" mass="36924">MDPTSLSKSHTLDVKKRFIMRAIKVHAFGGPEKLQLETEVEIPTPSKNEVLIKVNAAGVNPVETYVRSGTYTRKPQLPYTPGTDVAGVVEEVGSEVKDFKRGDRVYTTRTISGAYAEYATAEDMFVNNLNKKLSFAQGACIGVPYYTAAKALYIRAQSKPGETVVIHGASGAVGVAAVQISKALGLRVVGTAGTAEGVEMVRELGADFAVNHREEGYIQAIQDFIGGADIVLEVLANVNLKKDIELIKLQGRILVVGSRGQIEWDPFSTVTKECSVIGVNIRATTPAEWNQMHSLFRAGQEFGWLQPRVSKLYPLSEAAASHQDVVHNQGTLGKLVLDALN</sequence>
<keyword evidence="5" id="KW-0694">RNA-binding</keyword>
<dbReference type="InterPro" id="IPR036291">
    <property type="entry name" value="NAD(P)-bd_dom_sf"/>
</dbReference>
<feature type="domain" description="Enoyl reductase (ER)" evidence="7">
    <location>
        <begin position="29"/>
        <end position="337"/>
    </location>
</feature>
<evidence type="ECO:0000313" key="8">
    <source>
        <dbReference type="EMBL" id="KAK3791741.1"/>
    </source>
</evidence>
<dbReference type="FunFam" id="3.90.180.10:FF:000016">
    <property type="entry name" value="Quinone oxidoreductase"/>
    <property type="match status" value="1"/>
</dbReference>
<keyword evidence="6" id="KW-0007">Acetylation</keyword>
<evidence type="ECO:0000256" key="2">
    <source>
        <dbReference type="ARBA" id="ARBA00010371"/>
    </source>
</evidence>
<accession>A0AAE1AR20</accession>
<dbReference type="Gene3D" id="3.40.50.720">
    <property type="entry name" value="NAD(P)-binding Rossmann-like Domain"/>
    <property type="match status" value="1"/>
</dbReference>
<dbReference type="Pfam" id="PF00107">
    <property type="entry name" value="ADH_zinc_N"/>
    <property type="match status" value="1"/>
</dbReference>
<dbReference type="AlphaFoldDB" id="A0AAE1AR20"/>